<evidence type="ECO:0000256" key="1">
    <source>
        <dbReference type="SAM" id="MobiDB-lite"/>
    </source>
</evidence>
<proteinExistence type="predicted"/>
<dbReference type="Proteomes" id="UP000023758">
    <property type="component" value="Unassembled WGS sequence"/>
</dbReference>
<dbReference type="AlphaFoldDB" id="A0A022VZ30"/>
<evidence type="ECO:0000313" key="2">
    <source>
        <dbReference type="EMBL" id="EZF51316.1"/>
    </source>
</evidence>
<organism evidence="2">
    <name type="scientific">Trichophyton rubrum CBS 288.86</name>
    <dbReference type="NCBI Taxonomy" id="1215330"/>
    <lineage>
        <taxon>Eukaryota</taxon>
        <taxon>Fungi</taxon>
        <taxon>Dikarya</taxon>
        <taxon>Ascomycota</taxon>
        <taxon>Pezizomycotina</taxon>
        <taxon>Eurotiomycetes</taxon>
        <taxon>Eurotiomycetidae</taxon>
        <taxon>Onygenales</taxon>
        <taxon>Arthrodermataceae</taxon>
        <taxon>Trichophyton</taxon>
    </lineage>
</organism>
<sequence>MQVTLMRQGCVCCVSVHRGLVEFEGGKKVPAQPKLGRRLGWTPGSQHLGTGKKEDEIKIKSVET</sequence>
<protein>
    <submittedName>
        <fullName evidence="2">Uncharacterized protein</fullName>
    </submittedName>
</protein>
<name>A0A022VZ30_TRIRU</name>
<accession>A0A022VZ30</accession>
<feature type="compositionally biased region" description="Basic and acidic residues" evidence="1">
    <location>
        <begin position="51"/>
        <end position="64"/>
    </location>
</feature>
<feature type="region of interest" description="Disordered" evidence="1">
    <location>
        <begin position="34"/>
        <end position="64"/>
    </location>
</feature>
<dbReference type="HOGENOM" id="CLU_2869266_0_0_1"/>
<gene>
    <name evidence="2" type="ORF">H103_05396</name>
</gene>
<dbReference type="EMBL" id="KK207870">
    <property type="protein sequence ID" value="EZF51316.1"/>
    <property type="molecule type" value="Genomic_DNA"/>
</dbReference>
<reference evidence="2" key="1">
    <citation type="submission" date="2014-02" db="EMBL/GenBank/DDBJ databases">
        <title>The Genome Sequence of Trichophyton rubrum (morphotype fischeri) CBS 288.86.</title>
        <authorList>
            <consortium name="The Broad Institute Genomics Platform"/>
            <person name="Cuomo C.A."/>
            <person name="White T.C."/>
            <person name="Graser Y."/>
            <person name="Martinez-Rossi N."/>
            <person name="Heitman J."/>
            <person name="Young S.K."/>
            <person name="Zeng Q."/>
            <person name="Gargeya S."/>
            <person name="Abouelleil A."/>
            <person name="Alvarado L."/>
            <person name="Chapman S.B."/>
            <person name="Gainer-Dewar J."/>
            <person name="Goldberg J."/>
            <person name="Griggs A."/>
            <person name="Gujja S."/>
            <person name="Hansen M."/>
            <person name="Howarth C."/>
            <person name="Imamovic A."/>
            <person name="Larimer J."/>
            <person name="Martinez D."/>
            <person name="Murphy C."/>
            <person name="Pearson M.D."/>
            <person name="Persinoti G."/>
            <person name="Poon T."/>
            <person name="Priest M."/>
            <person name="Roberts A.D."/>
            <person name="Saif S."/>
            <person name="Shea T.D."/>
            <person name="Sykes S.N."/>
            <person name="Wortman J."/>
            <person name="Nusbaum C."/>
            <person name="Birren B."/>
        </authorList>
    </citation>
    <scope>NUCLEOTIDE SEQUENCE [LARGE SCALE GENOMIC DNA]</scope>
    <source>
        <strain evidence="2">CBS 288.86</strain>
    </source>
</reference>